<dbReference type="PANTHER" id="PTHR11926">
    <property type="entry name" value="GLUCOSYL/GLUCURONOSYL TRANSFERASES"/>
    <property type="match status" value="1"/>
</dbReference>
<evidence type="ECO:0000256" key="1">
    <source>
        <dbReference type="ARBA" id="ARBA00009995"/>
    </source>
</evidence>
<protein>
    <submittedName>
        <fullName evidence="2">Uncharacterized protein</fullName>
    </submittedName>
</protein>
<reference evidence="2 3" key="1">
    <citation type="journal article" date="2009" name="Nat. Genet.">
        <title>The genome of the cucumber, Cucumis sativus L.</title>
        <authorList>
            <person name="Huang S."/>
            <person name="Li R."/>
            <person name="Zhang Z."/>
            <person name="Li L."/>
            <person name="Gu X."/>
            <person name="Fan W."/>
            <person name="Lucas W.J."/>
            <person name="Wang X."/>
            <person name="Xie B."/>
            <person name="Ni P."/>
            <person name="Ren Y."/>
            <person name="Zhu H."/>
            <person name="Li J."/>
            <person name="Lin K."/>
            <person name="Jin W."/>
            <person name="Fei Z."/>
            <person name="Li G."/>
            <person name="Staub J."/>
            <person name="Kilian A."/>
            <person name="van der Vossen E.A."/>
            <person name="Wu Y."/>
            <person name="Guo J."/>
            <person name="He J."/>
            <person name="Jia Z."/>
            <person name="Ren Y."/>
            <person name="Tian G."/>
            <person name="Lu Y."/>
            <person name="Ruan J."/>
            <person name="Qian W."/>
            <person name="Wang M."/>
            <person name="Huang Q."/>
            <person name="Li B."/>
            <person name="Xuan Z."/>
            <person name="Cao J."/>
            <person name="Asan"/>
            <person name="Wu Z."/>
            <person name="Zhang J."/>
            <person name="Cai Q."/>
            <person name="Bai Y."/>
            <person name="Zhao B."/>
            <person name="Han Y."/>
            <person name="Li Y."/>
            <person name="Li X."/>
            <person name="Wang S."/>
            <person name="Shi Q."/>
            <person name="Liu S."/>
            <person name="Cho W.K."/>
            <person name="Kim J.Y."/>
            <person name="Xu Y."/>
            <person name="Heller-Uszynska K."/>
            <person name="Miao H."/>
            <person name="Cheng Z."/>
            <person name="Zhang S."/>
            <person name="Wu J."/>
            <person name="Yang Y."/>
            <person name="Kang H."/>
            <person name="Li M."/>
            <person name="Liang H."/>
            <person name="Ren X."/>
            <person name="Shi Z."/>
            <person name="Wen M."/>
            <person name="Jian M."/>
            <person name="Yang H."/>
            <person name="Zhang G."/>
            <person name="Yang Z."/>
            <person name="Chen R."/>
            <person name="Liu S."/>
            <person name="Li J."/>
            <person name="Ma L."/>
            <person name="Liu H."/>
            <person name="Zhou Y."/>
            <person name="Zhao J."/>
            <person name="Fang X."/>
            <person name="Li G."/>
            <person name="Fang L."/>
            <person name="Li Y."/>
            <person name="Liu D."/>
            <person name="Zheng H."/>
            <person name="Zhang Y."/>
            <person name="Qin N."/>
            <person name="Li Z."/>
            <person name="Yang G."/>
            <person name="Yang S."/>
            <person name="Bolund L."/>
            <person name="Kristiansen K."/>
            <person name="Zheng H."/>
            <person name="Li S."/>
            <person name="Zhang X."/>
            <person name="Yang H."/>
            <person name="Wang J."/>
            <person name="Sun R."/>
            <person name="Zhang B."/>
            <person name="Jiang S."/>
            <person name="Wang J."/>
            <person name="Du Y."/>
            <person name="Li S."/>
        </authorList>
    </citation>
    <scope>NUCLEOTIDE SEQUENCE [LARGE SCALE GENOMIC DNA]</scope>
    <source>
        <strain evidence="3">cv. 9930</strain>
    </source>
</reference>
<organism evidence="2 3">
    <name type="scientific">Cucumis sativus</name>
    <name type="common">Cucumber</name>
    <dbReference type="NCBI Taxonomy" id="3659"/>
    <lineage>
        <taxon>Eukaryota</taxon>
        <taxon>Viridiplantae</taxon>
        <taxon>Streptophyta</taxon>
        <taxon>Embryophyta</taxon>
        <taxon>Tracheophyta</taxon>
        <taxon>Spermatophyta</taxon>
        <taxon>Magnoliopsida</taxon>
        <taxon>eudicotyledons</taxon>
        <taxon>Gunneridae</taxon>
        <taxon>Pentapetalae</taxon>
        <taxon>rosids</taxon>
        <taxon>fabids</taxon>
        <taxon>Cucurbitales</taxon>
        <taxon>Cucurbitaceae</taxon>
        <taxon>Benincaseae</taxon>
        <taxon>Cucumis</taxon>
    </lineage>
</organism>
<gene>
    <name evidence="2" type="ORF">Csa_7G059150</name>
</gene>
<proteinExistence type="inferred from homology"/>
<dbReference type="PANTHER" id="PTHR11926:SF1498">
    <property type="entry name" value="GLYCOSYLTRANSFERASE"/>
    <property type="match status" value="1"/>
</dbReference>
<dbReference type="Gramene" id="KGN43692">
    <property type="protein sequence ID" value="KGN43692"/>
    <property type="gene ID" value="Csa_7G059150"/>
</dbReference>
<sequence>MGSLTKVDQGKQQPHAVLFPYPSQGHISPMLKLAKLFHHKGFHITFVNTEYNHRRLLRSRGPNSLDGLPDFHFRAIPDGLPPSDGNSTQHVPSLCYSASRNCLAPLCSLISEINSSGTVPPVSCFHITFVNTEYNHRRLLRSRGPNSLDGLPDFHFRAIPDGLPPSDGNSTQHIPSLCYSASRNCLAPLCSLISEINSSGTVPPVSCIIGDGVMTFTVFAAQKFGIPIASFWTASACGCLGYMQYAKLVEQGLVPFKGIN</sequence>
<dbReference type="STRING" id="3659.A0A0A0K5W9"/>
<accession>A0A0A0K5W9</accession>
<dbReference type="Proteomes" id="UP000029981">
    <property type="component" value="Chromosome 7"/>
</dbReference>
<reference evidence="2 3" key="2">
    <citation type="journal article" date="2009" name="PLoS ONE">
        <title>An integrated genetic and cytogenetic map of the cucumber genome.</title>
        <authorList>
            <person name="Ren Y."/>
            <person name="Zhang Z."/>
            <person name="Liu J."/>
            <person name="Staub J.E."/>
            <person name="Han Y."/>
            <person name="Cheng Z."/>
            <person name="Li X."/>
            <person name="Lu J."/>
            <person name="Miao H."/>
            <person name="Kang H."/>
            <person name="Xie B."/>
            <person name="Gu X."/>
            <person name="Wang X."/>
            <person name="Du Y."/>
            <person name="Jin W."/>
            <person name="Huang S."/>
        </authorList>
    </citation>
    <scope>NUCLEOTIDE SEQUENCE [LARGE SCALE GENOMIC DNA]</scope>
    <source>
        <strain evidence="3">cv. 9930</strain>
    </source>
</reference>
<evidence type="ECO:0000313" key="3">
    <source>
        <dbReference type="Proteomes" id="UP000029981"/>
    </source>
</evidence>
<dbReference type="SUPFAM" id="SSF53756">
    <property type="entry name" value="UDP-Glycosyltransferase/glycogen phosphorylase"/>
    <property type="match status" value="2"/>
</dbReference>
<keyword evidence="3" id="KW-1185">Reference proteome</keyword>
<name>A0A0A0K5W9_CUCSA</name>
<reference evidence="2 3" key="3">
    <citation type="journal article" date="2010" name="BMC Genomics">
        <title>Transcriptome sequencing and comparative analysis of cucumber flowers with different sex types.</title>
        <authorList>
            <person name="Guo S."/>
            <person name="Zheng Y."/>
            <person name="Joung J.G."/>
            <person name="Liu S."/>
            <person name="Zhang Z."/>
            <person name="Crasta O.R."/>
            <person name="Sobral B.W."/>
            <person name="Xu Y."/>
            <person name="Huang S."/>
            <person name="Fei Z."/>
        </authorList>
    </citation>
    <scope>NUCLEOTIDE SEQUENCE [LARGE SCALE GENOMIC DNA]</scope>
    <source>
        <strain evidence="3">cv. 9930</strain>
    </source>
</reference>
<reference evidence="2 3" key="4">
    <citation type="journal article" date="2011" name="BMC Genomics">
        <title>RNA-Seq improves annotation of protein-coding genes in the cucumber genome.</title>
        <authorList>
            <person name="Li Z."/>
            <person name="Zhang Z."/>
            <person name="Yan P."/>
            <person name="Huang S."/>
            <person name="Fei Z."/>
            <person name="Lin K."/>
        </authorList>
    </citation>
    <scope>NUCLEOTIDE SEQUENCE [LARGE SCALE GENOMIC DNA]</scope>
    <source>
        <strain evidence="3">cv. 9930</strain>
    </source>
</reference>
<comment type="similarity">
    <text evidence="1">Belongs to the UDP-glycosyltransferase family.</text>
</comment>
<dbReference type="EMBL" id="CM002928">
    <property type="protein sequence ID" value="KGN43692.1"/>
    <property type="molecule type" value="Genomic_DNA"/>
</dbReference>
<evidence type="ECO:0000313" key="2">
    <source>
        <dbReference type="EMBL" id="KGN43692.1"/>
    </source>
</evidence>
<dbReference type="Gene3D" id="3.40.50.2000">
    <property type="entry name" value="Glycogen Phosphorylase B"/>
    <property type="match status" value="2"/>
</dbReference>
<dbReference type="AlphaFoldDB" id="A0A0A0K5W9"/>